<dbReference type="Pfam" id="PF14613">
    <property type="entry name" value="HAM1_C"/>
    <property type="match status" value="1"/>
</dbReference>
<reference evidence="3" key="1">
    <citation type="journal article" date="2014" name="Proc. Natl. Acad. Sci. U.S.A.">
        <title>Extensive sampling of basidiomycete genomes demonstrates inadequacy of the white-rot/brown-rot paradigm for wood decay fungi.</title>
        <authorList>
            <person name="Riley R."/>
            <person name="Salamov A.A."/>
            <person name="Brown D.W."/>
            <person name="Nagy L.G."/>
            <person name="Floudas D."/>
            <person name="Held B.W."/>
            <person name="Levasseur A."/>
            <person name="Lombard V."/>
            <person name="Morin E."/>
            <person name="Otillar R."/>
            <person name="Lindquist E.A."/>
            <person name="Sun H."/>
            <person name="LaButti K.M."/>
            <person name="Schmutz J."/>
            <person name="Jabbour D."/>
            <person name="Luo H."/>
            <person name="Baker S.E."/>
            <person name="Pisabarro A.G."/>
            <person name="Walton J.D."/>
            <person name="Blanchette R.A."/>
            <person name="Henrissat B."/>
            <person name="Martin F."/>
            <person name="Cullen D."/>
            <person name="Hibbett D.S."/>
            <person name="Grigoriev I.V."/>
        </authorList>
    </citation>
    <scope>NUCLEOTIDE SEQUENCE [LARGE SCALE GENOMIC DNA]</scope>
    <source>
        <strain evidence="3">PC15</strain>
    </source>
</reference>
<proteinExistence type="predicted"/>
<evidence type="ECO:0000259" key="1">
    <source>
        <dbReference type="Pfam" id="PF14613"/>
    </source>
</evidence>
<evidence type="ECO:0000313" key="3">
    <source>
        <dbReference type="Proteomes" id="UP000027073"/>
    </source>
</evidence>
<gene>
    <name evidence="2" type="ORF">PLEOSDRAFT_1077308</name>
</gene>
<dbReference type="AlphaFoldDB" id="A0A067NNC5"/>
<feature type="domain" description="HAM1-like C-terminal" evidence="1">
    <location>
        <begin position="4"/>
        <end position="93"/>
    </location>
</feature>
<dbReference type="OrthoDB" id="3049013at2759"/>
<protein>
    <recommendedName>
        <fullName evidence="1">HAM1-like C-terminal domain-containing protein</fullName>
    </recommendedName>
</protein>
<dbReference type="VEuPathDB" id="FungiDB:PLEOSDRAFT_1077308"/>
<dbReference type="STRING" id="1137138.A0A067NNC5"/>
<dbReference type="HOGENOM" id="CLU_156718_0_0_1"/>
<dbReference type="EMBL" id="KL198008">
    <property type="protein sequence ID" value="KDQ28505.1"/>
    <property type="molecule type" value="Genomic_DNA"/>
</dbReference>
<sequence length="105" mass="11739">MGYVDGQLVAVRDGMQEAKQTDGESRTQVLQDLFERKQEEASIKSHEKNSQFKVVSNKRDSVLANTGHVAVNRTAEREEKAVQGTEWRSEAYVLHCSRTTGGEAN</sequence>
<name>A0A067NNC5_PLEO1</name>
<dbReference type="InParanoid" id="A0A067NNC5"/>
<evidence type="ECO:0000313" key="2">
    <source>
        <dbReference type="EMBL" id="KDQ28505.1"/>
    </source>
</evidence>
<dbReference type="Proteomes" id="UP000027073">
    <property type="component" value="Unassembled WGS sequence"/>
</dbReference>
<accession>A0A067NNC5</accession>
<dbReference type="InterPro" id="IPR027842">
    <property type="entry name" value="HAM1-like_C"/>
</dbReference>
<organism evidence="2 3">
    <name type="scientific">Pleurotus ostreatus (strain PC15)</name>
    <name type="common">Oyster mushroom</name>
    <dbReference type="NCBI Taxonomy" id="1137138"/>
    <lineage>
        <taxon>Eukaryota</taxon>
        <taxon>Fungi</taxon>
        <taxon>Dikarya</taxon>
        <taxon>Basidiomycota</taxon>
        <taxon>Agaricomycotina</taxon>
        <taxon>Agaricomycetes</taxon>
        <taxon>Agaricomycetidae</taxon>
        <taxon>Agaricales</taxon>
        <taxon>Pleurotineae</taxon>
        <taxon>Pleurotaceae</taxon>
        <taxon>Pleurotus</taxon>
    </lineage>
</organism>